<sequence length="477" mass="50468">MGRSAQGDPPVLIQGGMGVGVSGWRLARTVSRAGQLGVVSGTALDLTLARRLQRGDPGGDLRRALAAFPVPEVAGRVLRRYFVPGGIPEGSPYRPVPRLGLRQSRALDELTVAANFCEVYLAKEGHDGLIGVNYLEKIQMATPAAVYGAMLAGVDYVLVGAGIPAEIPHLLDELAAHRRGEVAVTVADGDRQPVAVEPRRLFGRTLPPLPRPRLLAIVSSHVLAAYLARTPRTRPDGFVLESPVAGGHSAPPRGRLTLDERGEPVYGPRDEVDIAKVAAIGLPFWLAGGYGTADGLAAALAAGANGIQVGSAFALCRESGLDPALRDRLLREACAGTLRVRNDPLASPTGFPFKVADVPGTLADPAVYADRPRLCDLGYLRTPYAKEDGAVGYRCPAEPVDVYVRKGRPAEEAEDRRCLCNGLLAAIGLGQHRPDGYAEPPLLTLGQDVGFLAELPEDHSATDVIEYILTGARVRTA</sequence>
<evidence type="ECO:0000313" key="2">
    <source>
        <dbReference type="Proteomes" id="UP001144036"/>
    </source>
</evidence>
<dbReference type="PANTHER" id="PTHR32332">
    <property type="entry name" value="2-NITROPROPANE DIOXYGENASE"/>
    <property type="match status" value="1"/>
</dbReference>
<dbReference type="EMBL" id="JAPNNL010000051">
    <property type="protein sequence ID" value="MDA0634806.1"/>
    <property type="molecule type" value="Genomic_DNA"/>
</dbReference>
<dbReference type="SUPFAM" id="SSF51412">
    <property type="entry name" value="Inosine monophosphate dehydrogenase (IMPDH)"/>
    <property type="match status" value="1"/>
</dbReference>
<keyword evidence="1" id="KW-0560">Oxidoreductase</keyword>
<proteinExistence type="predicted"/>
<dbReference type="Pfam" id="PF03060">
    <property type="entry name" value="NMO"/>
    <property type="match status" value="1"/>
</dbReference>
<dbReference type="Gene3D" id="3.20.20.70">
    <property type="entry name" value="Aldolase class I"/>
    <property type="match status" value="1"/>
</dbReference>
<gene>
    <name evidence="1" type="ORF">OUY22_15385</name>
</gene>
<dbReference type="RefSeq" id="WP_270155631.1">
    <property type="nucleotide sequence ID" value="NZ_JAPNNL010000051.1"/>
</dbReference>
<accession>A0ABT4SC68</accession>
<name>A0ABT4SC68_9ACTN</name>
<organism evidence="1 2">
    <name type="scientific">Nonomuraea corallina</name>
    <dbReference type="NCBI Taxonomy" id="2989783"/>
    <lineage>
        <taxon>Bacteria</taxon>
        <taxon>Bacillati</taxon>
        <taxon>Actinomycetota</taxon>
        <taxon>Actinomycetes</taxon>
        <taxon>Streptosporangiales</taxon>
        <taxon>Streptosporangiaceae</taxon>
        <taxon>Nonomuraea</taxon>
    </lineage>
</organism>
<reference evidence="1" key="1">
    <citation type="submission" date="2022-11" db="EMBL/GenBank/DDBJ databases">
        <title>Nonomuraea corallina sp. nov., a new species of the genus Nonomuraea isolated from sea side sediment in Thai sea.</title>
        <authorList>
            <person name="Ngamcharungchit C."/>
            <person name="Matsumoto A."/>
            <person name="Suriyachadkun C."/>
            <person name="Panbangred W."/>
            <person name="Inahashi Y."/>
            <person name="Intra B."/>
        </authorList>
    </citation>
    <scope>NUCLEOTIDE SEQUENCE</scope>
    <source>
        <strain evidence="1">MCN248</strain>
    </source>
</reference>
<dbReference type="GO" id="GO:0004497">
    <property type="term" value="F:monooxygenase activity"/>
    <property type="evidence" value="ECO:0007669"/>
    <property type="project" value="UniProtKB-KW"/>
</dbReference>
<keyword evidence="2" id="KW-1185">Reference proteome</keyword>
<dbReference type="Proteomes" id="UP001144036">
    <property type="component" value="Unassembled WGS sequence"/>
</dbReference>
<keyword evidence="1" id="KW-0503">Monooxygenase</keyword>
<evidence type="ECO:0000313" key="1">
    <source>
        <dbReference type="EMBL" id="MDA0634806.1"/>
    </source>
</evidence>
<protein>
    <submittedName>
        <fullName evidence="1">Nitronate monooxygenase</fullName>
    </submittedName>
</protein>
<dbReference type="InterPro" id="IPR013785">
    <property type="entry name" value="Aldolase_TIM"/>
</dbReference>
<dbReference type="PANTHER" id="PTHR32332:SF33">
    <property type="entry name" value="NITRONATE MONOOXYGENASE DOMAIN-CONTAINING PROTEIN"/>
    <property type="match status" value="1"/>
</dbReference>
<comment type="caution">
    <text evidence="1">The sequence shown here is derived from an EMBL/GenBank/DDBJ whole genome shotgun (WGS) entry which is preliminary data.</text>
</comment>